<dbReference type="GO" id="GO:0007155">
    <property type="term" value="P:cell adhesion"/>
    <property type="evidence" value="ECO:0007669"/>
    <property type="project" value="InterPro"/>
</dbReference>
<comment type="similarity">
    <text evidence="1">Belongs to the CsgA/CsgB family.</text>
</comment>
<gene>
    <name evidence="4" type="ORF">SAMN04488069_10146</name>
</gene>
<sequence>MKQLRFFVSAGLLAGLLSWANVAQAQQEGLSEAGSASQRLVEDFGLSASDGLLSPSLANTRNLAKLVQLGDFNKARAEQNNSGNLVNQAYITQVGFSNEATLAQKGSGNTTTINQFGQGNQATSKVNGDNNTTKLNQIGNDNRLVRDVTTNQTDFKLTQLGNNNQLRQTGTESLAPPRYEVEMRGNGIQLSIQNGRIGQ</sequence>
<evidence type="ECO:0000313" key="4">
    <source>
        <dbReference type="EMBL" id="SDX33225.1"/>
    </source>
</evidence>
<keyword evidence="2 3" id="KW-0732">Signal</keyword>
<dbReference type="OrthoDB" id="1117485at2"/>
<name>A0A1H3AUE4_9BACT</name>
<reference evidence="5" key="1">
    <citation type="submission" date="2016-10" db="EMBL/GenBank/DDBJ databases">
        <authorList>
            <person name="Varghese N."/>
            <person name="Submissions S."/>
        </authorList>
    </citation>
    <scope>NUCLEOTIDE SEQUENCE [LARGE SCALE GENOMIC DNA]</scope>
    <source>
        <strain evidence="5">CGMCC 1.8975</strain>
    </source>
</reference>
<protein>
    <submittedName>
        <fullName evidence="4">Minor curlin subunit</fullName>
    </submittedName>
</protein>
<accession>A0A1H3AUE4</accession>
<dbReference type="GO" id="GO:0009289">
    <property type="term" value="C:pilus"/>
    <property type="evidence" value="ECO:0007669"/>
    <property type="project" value="InterPro"/>
</dbReference>
<dbReference type="InterPro" id="IPR009742">
    <property type="entry name" value="Curlin_rpt"/>
</dbReference>
<dbReference type="AlphaFoldDB" id="A0A1H3AUE4"/>
<dbReference type="STRING" id="651662.SAMN04488069_10146"/>
<dbReference type="Proteomes" id="UP000199249">
    <property type="component" value="Unassembled WGS sequence"/>
</dbReference>
<proteinExistence type="inferred from homology"/>
<dbReference type="Pfam" id="PF07012">
    <property type="entry name" value="Curlin_rpt"/>
    <property type="match status" value="1"/>
</dbReference>
<evidence type="ECO:0000313" key="5">
    <source>
        <dbReference type="Proteomes" id="UP000199249"/>
    </source>
</evidence>
<evidence type="ECO:0000256" key="3">
    <source>
        <dbReference type="SAM" id="SignalP"/>
    </source>
</evidence>
<feature type="chain" id="PRO_5011547114" evidence="3">
    <location>
        <begin position="26"/>
        <end position="199"/>
    </location>
</feature>
<dbReference type="EMBL" id="FNOV01000001">
    <property type="protein sequence ID" value="SDX33225.1"/>
    <property type="molecule type" value="Genomic_DNA"/>
</dbReference>
<feature type="signal peptide" evidence="3">
    <location>
        <begin position="1"/>
        <end position="25"/>
    </location>
</feature>
<evidence type="ECO:0000256" key="2">
    <source>
        <dbReference type="ARBA" id="ARBA00022729"/>
    </source>
</evidence>
<organism evidence="4 5">
    <name type="scientific">Hymenobacter psychrophilus</name>
    <dbReference type="NCBI Taxonomy" id="651662"/>
    <lineage>
        <taxon>Bacteria</taxon>
        <taxon>Pseudomonadati</taxon>
        <taxon>Bacteroidota</taxon>
        <taxon>Cytophagia</taxon>
        <taxon>Cytophagales</taxon>
        <taxon>Hymenobacteraceae</taxon>
        <taxon>Hymenobacter</taxon>
    </lineage>
</organism>
<dbReference type="RefSeq" id="WP_092736681.1">
    <property type="nucleotide sequence ID" value="NZ_FNOV01000001.1"/>
</dbReference>
<evidence type="ECO:0000256" key="1">
    <source>
        <dbReference type="ARBA" id="ARBA00009766"/>
    </source>
</evidence>
<keyword evidence="5" id="KW-1185">Reference proteome</keyword>